<comment type="caution">
    <text evidence="6">The sequence shown here is derived from an EMBL/GenBank/DDBJ whole genome shotgun (WGS) entry which is preliminary data.</text>
</comment>
<evidence type="ECO:0000256" key="1">
    <source>
        <dbReference type="ARBA" id="ARBA00022729"/>
    </source>
</evidence>
<reference evidence="6 7" key="1">
    <citation type="submission" date="2016-04" db="EMBL/GenBank/DDBJ databases">
        <title>Draft genome sequence of freshwater magnetotactic bacteria Magnetospirillum marisnigri SP-1 and Magnetospirillum moscoviense BB-1.</title>
        <authorList>
            <person name="Koziaeva V."/>
            <person name="Dziuba M.V."/>
            <person name="Ivanov T.M."/>
            <person name="Kuznetsov B."/>
            <person name="Grouzdev D.S."/>
        </authorList>
    </citation>
    <scope>NUCLEOTIDE SEQUENCE [LARGE SCALE GENOMIC DNA]</scope>
    <source>
        <strain evidence="6 7">SP-1</strain>
    </source>
</reference>
<dbReference type="Pfam" id="PF13525">
    <property type="entry name" value="YfiO"/>
    <property type="match status" value="1"/>
</dbReference>
<sequence length="300" mass="34211">MTPASLRNHGIALALSALLALGACSGKKDEYVERPVEELYNSAMDMIDQGEYYKAAQAFDEVDRQHPYSVWATKAQLMGAYALYERNKYDDAIINLDRFIQLHPGNRDVAYAYYLKGLCFYEQITDVARDQKMTEQAMKTLQEVVDRFPTSTFARDAKLKIDLARDHMAGKEMSVGRYYLTTKQYLAALNRFKTVAEQFQTTSHVPEALHRMVEVYVILGLDGEAARTAAVLGHNFPGSEWYTDTYAIVEHGDLDPAKRKDKSWLDSVAFWKDKSKPDPQPKKEDAAKTSGGWFNWAKFW</sequence>
<evidence type="ECO:0000256" key="3">
    <source>
        <dbReference type="ARBA" id="ARBA00023237"/>
    </source>
</evidence>
<dbReference type="AlphaFoldDB" id="A0A178MWP9"/>
<comment type="subunit">
    <text evidence="4">Part of the Bam complex.</text>
</comment>
<dbReference type="Proteomes" id="UP000078428">
    <property type="component" value="Unassembled WGS sequence"/>
</dbReference>
<dbReference type="OrthoDB" id="9804044at2"/>
<dbReference type="HAMAP" id="MF_00922">
    <property type="entry name" value="OM_assembly_BamD"/>
    <property type="match status" value="1"/>
</dbReference>
<dbReference type="SUPFAM" id="SSF48452">
    <property type="entry name" value="TPR-like"/>
    <property type="match status" value="1"/>
</dbReference>
<proteinExistence type="inferred from homology"/>
<dbReference type="EMBL" id="LWQT01000020">
    <property type="protein sequence ID" value="OAN55262.1"/>
    <property type="molecule type" value="Genomic_DNA"/>
</dbReference>
<dbReference type="InterPro" id="IPR039565">
    <property type="entry name" value="BamD-like"/>
</dbReference>
<keyword evidence="2 4" id="KW-0472">Membrane</keyword>
<keyword evidence="1 4" id="KW-0732">Signal</keyword>
<gene>
    <name evidence="4" type="primary">bamD</name>
    <name evidence="6" type="ORF">A6A04_11425</name>
</gene>
<dbReference type="Gene3D" id="1.25.40.10">
    <property type="entry name" value="Tetratricopeptide repeat domain"/>
    <property type="match status" value="1"/>
</dbReference>
<organism evidence="6 7">
    <name type="scientific">Paramagnetospirillum marisnigri</name>
    <dbReference type="NCBI Taxonomy" id="1285242"/>
    <lineage>
        <taxon>Bacteria</taxon>
        <taxon>Pseudomonadati</taxon>
        <taxon>Pseudomonadota</taxon>
        <taxon>Alphaproteobacteria</taxon>
        <taxon>Rhodospirillales</taxon>
        <taxon>Magnetospirillaceae</taxon>
        <taxon>Paramagnetospirillum</taxon>
    </lineage>
</organism>
<evidence type="ECO:0000313" key="6">
    <source>
        <dbReference type="EMBL" id="OAN55262.1"/>
    </source>
</evidence>
<dbReference type="PROSITE" id="PS51257">
    <property type="entry name" value="PROKAR_LIPOPROTEIN"/>
    <property type="match status" value="1"/>
</dbReference>
<dbReference type="InterPro" id="IPR011990">
    <property type="entry name" value="TPR-like_helical_dom_sf"/>
</dbReference>
<evidence type="ECO:0000259" key="5">
    <source>
        <dbReference type="Pfam" id="PF13525"/>
    </source>
</evidence>
<keyword evidence="4" id="KW-0449">Lipoprotein</keyword>
<dbReference type="CDD" id="cd15830">
    <property type="entry name" value="BamD"/>
    <property type="match status" value="1"/>
</dbReference>
<dbReference type="GO" id="GO:0051205">
    <property type="term" value="P:protein insertion into membrane"/>
    <property type="evidence" value="ECO:0007669"/>
    <property type="project" value="UniProtKB-UniRule"/>
</dbReference>
<dbReference type="GO" id="GO:0009279">
    <property type="term" value="C:cell outer membrane"/>
    <property type="evidence" value="ECO:0007669"/>
    <property type="project" value="UniProtKB-SubCell"/>
</dbReference>
<dbReference type="InterPro" id="IPR017689">
    <property type="entry name" value="BamD"/>
</dbReference>
<accession>A0A178MWP9</accession>
<evidence type="ECO:0000256" key="2">
    <source>
        <dbReference type="ARBA" id="ARBA00023136"/>
    </source>
</evidence>
<dbReference type="STRING" id="1285242.A6A04_11425"/>
<dbReference type="GO" id="GO:0043165">
    <property type="term" value="P:Gram-negative-bacterium-type cell outer membrane assembly"/>
    <property type="evidence" value="ECO:0007669"/>
    <property type="project" value="UniProtKB-UniRule"/>
</dbReference>
<comment type="function">
    <text evidence="4">Part of the outer membrane protein assembly complex, which is involved in assembly and insertion of beta-barrel proteins into the outer membrane.</text>
</comment>
<name>A0A178MWP9_9PROT</name>
<keyword evidence="3 4" id="KW-0998">Cell outer membrane</keyword>
<keyword evidence="7" id="KW-1185">Reference proteome</keyword>
<dbReference type="NCBIfam" id="TIGR03302">
    <property type="entry name" value="OM_YfiO"/>
    <property type="match status" value="1"/>
</dbReference>
<comment type="subcellular location">
    <subcellularLocation>
        <location evidence="4">Cell outer membrane</location>
        <topology evidence="4">Lipid-anchor</topology>
    </subcellularLocation>
</comment>
<protein>
    <recommendedName>
        <fullName evidence="4">Outer membrane protein assembly factor BamD</fullName>
    </recommendedName>
</protein>
<evidence type="ECO:0000256" key="4">
    <source>
        <dbReference type="HAMAP-Rule" id="MF_00922"/>
    </source>
</evidence>
<evidence type="ECO:0000313" key="7">
    <source>
        <dbReference type="Proteomes" id="UP000078428"/>
    </source>
</evidence>
<feature type="domain" description="Outer membrane lipoprotein BamD-like" evidence="5">
    <location>
        <begin position="34"/>
        <end position="229"/>
    </location>
</feature>
<dbReference type="RefSeq" id="WP_068489445.1">
    <property type="nucleotide sequence ID" value="NZ_LWQT01000020.1"/>
</dbReference>
<comment type="similarity">
    <text evidence="4">Belongs to the BamD family.</text>
</comment>
<keyword evidence="4" id="KW-0564">Palmitate</keyword>